<dbReference type="InterPro" id="IPR002589">
    <property type="entry name" value="Macro_dom"/>
</dbReference>
<dbReference type="InterPro" id="IPR043472">
    <property type="entry name" value="Macro_dom-like"/>
</dbReference>
<dbReference type="SUPFAM" id="SSF52949">
    <property type="entry name" value="Macro domain-like"/>
    <property type="match status" value="1"/>
</dbReference>
<protein>
    <submittedName>
        <fullName evidence="1">Macro domain-containing protein</fullName>
    </submittedName>
</protein>
<sequence length="302" mass="33496">MLQLEDYRDAISLSEPFPAPVDDTRSTYDLLMTALGGLNNKHYTGTGSIAHLSTDEGLLRWLQAELALREPEPLNPVASRAINTLLYRQVGEHGRVEANNLRRVHDLLPENDFGASAETVLFRGDMRQLVIDAVVNTALPDLTGCRIPLHGCLDSVLHAQAGPWMRSDCAKIMELQGTATEDPGNAKITRGYRLPAKYVIHTVGPNVKDGKIEDSDREVLYNCYWNSLELARHMEDVRSIAFPAIATGYNAFPIREAAQIALDAVNTWMDANSQHLDLVVFSVHSESDALTYADVLNTWIDD</sequence>
<reference evidence="1 2" key="1">
    <citation type="submission" date="2020-10" db="EMBL/GenBank/DDBJ databases">
        <title>Trueperella pecoris sp. nov. isolated from bovine and porcine specimens.</title>
        <authorList>
            <person name="Schoenecker L."/>
            <person name="Schnydrig P."/>
            <person name="Brodard I."/>
            <person name="Thomann A."/>
            <person name="Hemphill A."/>
            <person name="Rodriguez-Campos S."/>
            <person name="Perreten V."/>
            <person name="Jores J."/>
            <person name="Kittl S."/>
        </authorList>
    </citation>
    <scope>NUCLEOTIDE SEQUENCE [LARGE SCALE GENOMIC DNA]</scope>
    <source>
        <strain evidence="1 2">15A0121</strain>
    </source>
</reference>
<dbReference type="Proteomes" id="UP000595053">
    <property type="component" value="Chromosome"/>
</dbReference>
<dbReference type="SMART" id="SM00506">
    <property type="entry name" value="A1pp"/>
    <property type="match status" value="1"/>
</dbReference>
<name>A0A7M1QUZ7_9ACTO</name>
<accession>A0A8A5UDJ2</accession>
<gene>
    <name evidence="1" type="ORF">INS88_00135</name>
</gene>
<dbReference type="Gene3D" id="3.40.220.10">
    <property type="entry name" value="Leucine Aminopeptidase, subunit E, domain 1"/>
    <property type="match status" value="1"/>
</dbReference>
<proteinExistence type="predicted"/>
<dbReference type="Pfam" id="PF01661">
    <property type="entry name" value="Macro"/>
    <property type="match status" value="1"/>
</dbReference>
<dbReference type="RefSeq" id="WP_197551195.1">
    <property type="nucleotide sequence ID" value="NZ_CP063213.1"/>
</dbReference>
<evidence type="ECO:0000313" key="1">
    <source>
        <dbReference type="EMBL" id="QOR45686.1"/>
    </source>
</evidence>
<accession>A0A7M1QUZ7</accession>
<evidence type="ECO:0000313" key="2">
    <source>
        <dbReference type="Proteomes" id="UP000595053"/>
    </source>
</evidence>
<organism evidence="1 2">
    <name type="scientific">Trueperella pecoris</name>
    <dbReference type="NCBI Taxonomy" id="2733571"/>
    <lineage>
        <taxon>Bacteria</taxon>
        <taxon>Bacillati</taxon>
        <taxon>Actinomycetota</taxon>
        <taxon>Actinomycetes</taxon>
        <taxon>Actinomycetales</taxon>
        <taxon>Actinomycetaceae</taxon>
        <taxon>Trueperella</taxon>
    </lineage>
</organism>
<dbReference type="PROSITE" id="PS51154">
    <property type="entry name" value="MACRO"/>
    <property type="match status" value="1"/>
</dbReference>
<dbReference type="PANTHER" id="PTHR11106">
    <property type="entry name" value="GANGLIOSIDE INDUCED DIFFERENTIATION ASSOCIATED PROTEIN 2-RELATED"/>
    <property type="match status" value="1"/>
</dbReference>
<dbReference type="PANTHER" id="PTHR11106:SF27">
    <property type="entry name" value="MACRO DOMAIN-CONTAINING PROTEIN"/>
    <property type="match status" value="1"/>
</dbReference>
<dbReference type="EMBL" id="CP063213">
    <property type="protein sequence ID" value="QOR45686.1"/>
    <property type="molecule type" value="Genomic_DNA"/>
</dbReference>
<keyword evidence="2" id="KW-1185">Reference proteome</keyword>
<dbReference type="AlphaFoldDB" id="A0A7M1QUZ7"/>